<evidence type="ECO:0000313" key="3">
    <source>
        <dbReference type="Proteomes" id="UP001434883"/>
    </source>
</evidence>
<comment type="caution">
    <text evidence="2">The sequence shown here is derived from an EMBL/GenBank/DDBJ whole genome shotgun (WGS) entry which is preliminary data.</text>
</comment>
<proteinExistence type="predicted"/>
<accession>A0ABV0Q9F2</accession>
<dbReference type="EMBL" id="JAHRIN010001810">
    <property type="protein sequence ID" value="MEQ2192118.1"/>
    <property type="molecule type" value="Genomic_DNA"/>
</dbReference>
<sequence length="74" mass="8498">MMARQAPLTENAARMTDRTSSKDMVYSHSSRWAFLSATLYEFLEDNSQSKLTLGPRTLPATNNNLSLFLFYKLF</sequence>
<feature type="region of interest" description="Disordered" evidence="1">
    <location>
        <begin position="1"/>
        <end position="20"/>
    </location>
</feature>
<organism evidence="2 3">
    <name type="scientific">Xenoophorus captivus</name>
    <dbReference type="NCBI Taxonomy" id="1517983"/>
    <lineage>
        <taxon>Eukaryota</taxon>
        <taxon>Metazoa</taxon>
        <taxon>Chordata</taxon>
        <taxon>Craniata</taxon>
        <taxon>Vertebrata</taxon>
        <taxon>Euteleostomi</taxon>
        <taxon>Actinopterygii</taxon>
        <taxon>Neopterygii</taxon>
        <taxon>Teleostei</taxon>
        <taxon>Neoteleostei</taxon>
        <taxon>Acanthomorphata</taxon>
        <taxon>Ovalentaria</taxon>
        <taxon>Atherinomorphae</taxon>
        <taxon>Cyprinodontiformes</taxon>
        <taxon>Goodeidae</taxon>
        <taxon>Xenoophorus</taxon>
    </lineage>
</organism>
<name>A0ABV0Q9F2_9TELE</name>
<dbReference type="Proteomes" id="UP001434883">
    <property type="component" value="Unassembled WGS sequence"/>
</dbReference>
<evidence type="ECO:0000256" key="1">
    <source>
        <dbReference type="SAM" id="MobiDB-lite"/>
    </source>
</evidence>
<keyword evidence="3" id="KW-1185">Reference proteome</keyword>
<evidence type="ECO:0000313" key="2">
    <source>
        <dbReference type="EMBL" id="MEQ2192118.1"/>
    </source>
</evidence>
<protein>
    <submittedName>
        <fullName evidence="2">Uncharacterized protein</fullName>
    </submittedName>
</protein>
<gene>
    <name evidence="2" type="ORF">XENOCAPTIV_007201</name>
</gene>
<reference evidence="2 3" key="1">
    <citation type="submission" date="2021-06" db="EMBL/GenBank/DDBJ databases">
        <authorList>
            <person name="Palmer J.M."/>
        </authorList>
    </citation>
    <scope>NUCLEOTIDE SEQUENCE [LARGE SCALE GENOMIC DNA]</scope>
    <source>
        <strain evidence="2 3">XC_2019</strain>
        <tissue evidence="2">Muscle</tissue>
    </source>
</reference>